<reference evidence="2 3" key="1">
    <citation type="submission" date="2024-02" db="EMBL/GenBank/DDBJ databases">
        <authorList>
            <person name="Chen Y."/>
            <person name="Shah S."/>
            <person name="Dougan E. K."/>
            <person name="Thang M."/>
            <person name="Chan C."/>
        </authorList>
    </citation>
    <scope>NUCLEOTIDE SEQUENCE [LARGE SCALE GENOMIC DNA]</scope>
</reference>
<evidence type="ECO:0000256" key="1">
    <source>
        <dbReference type="SAM" id="MobiDB-lite"/>
    </source>
</evidence>
<dbReference type="EMBL" id="CAXAMN010007780">
    <property type="protein sequence ID" value="CAK9022846.1"/>
    <property type="molecule type" value="Genomic_DNA"/>
</dbReference>
<keyword evidence="3" id="KW-1185">Reference proteome</keyword>
<evidence type="ECO:0000313" key="3">
    <source>
        <dbReference type="Proteomes" id="UP001642484"/>
    </source>
</evidence>
<protein>
    <submittedName>
        <fullName evidence="2">Uncharacterized protein</fullName>
    </submittedName>
</protein>
<name>A0ABP0K7R7_9DINO</name>
<feature type="compositionally biased region" description="Basic and acidic residues" evidence="1">
    <location>
        <begin position="548"/>
        <end position="569"/>
    </location>
</feature>
<feature type="compositionally biased region" description="Basic and acidic residues" evidence="1">
    <location>
        <begin position="585"/>
        <end position="607"/>
    </location>
</feature>
<evidence type="ECO:0000313" key="2">
    <source>
        <dbReference type="EMBL" id="CAK9022846.1"/>
    </source>
</evidence>
<sequence>MQNELRYLERLLAALPASELRKEVAHLRRTFDSLGSSRALDTEAEHGEQRDAALALQDTDASSKSLQHLASFLYPQKEPRKAEDEVRVLSAEGSLSSELCQHPVLTCVESDRTIVMGSFGQLVSWSEEDDAAEQARDRMALLELSQAGVNLLEFTHFITEKLEQDQETLDLVEEKVAHARDATQEAVVTLAGTAVDEDRERRMLLWPSAGLVMLGGLVFCTCPGAAPALLCAAGRGALVVGATVGSMRTLSKFQKQIITQIQEQLPRVFQKLPADQASMIRVACEDANDRLQSRLNDGAWKEESLFSKVKNFDFQAPAREVGQGLEVRWSPSQARKGGHAYLVTFTVDLAASRAFRVIQRMMLTGSLDPGCKVMWSRPVDTTSRHNTHYIRYLAFAEWFFSHDFCTACHCGPVASQTQEECYTLATRSMSQQLLELEGMPKPTGEVGAVIEVPIPVARVDGRSSTESTELRFDAPPQVMGVRLTGGDAQTKVEVMADVDPDQRMFVEEAKDLKEYDEEEQAIHFHSSAKLFLEEQLNVPGPSGARAPRTSDPEVGRIEADQRTGTERVGLEPTAILQGHKRRTREKMEGRAADMRQAKTGDEKDSKRVPVSQDMPRLEQLRSDQGEDKEEDPNISSLLQISSLPDLSVKGKGACKYLADLFNPTVKTLPDYNKELGGDAVQKAWEASGKAGIVYMQLQNAALAESAARTMHGLHFLESTLKVQAVPKAEADAVLHAAP</sequence>
<gene>
    <name evidence="2" type="ORF">CCMP2556_LOCUS15006</name>
</gene>
<feature type="region of interest" description="Disordered" evidence="1">
    <location>
        <begin position="538"/>
        <end position="636"/>
    </location>
</feature>
<feature type="compositionally biased region" description="Basic and acidic residues" evidence="1">
    <location>
        <begin position="615"/>
        <end position="625"/>
    </location>
</feature>
<comment type="caution">
    <text evidence="2">The sequence shown here is derived from an EMBL/GenBank/DDBJ whole genome shotgun (WGS) entry which is preliminary data.</text>
</comment>
<dbReference type="Proteomes" id="UP001642484">
    <property type="component" value="Unassembled WGS sequence"/>
</dbReference>
<organism evidence="2 3">
    <name type="scientific">Durusdinium trenchii</name>
    <dbReference type="NCBI Taxonomy" id="1381693"/>
    <lineage>
        <taxon>Eukaryota</taxon>
        <taxon>Sar</taxon>
        <taxon>Alveolata</taxon>
        <taxon>Dinophyceae</taxon>
        <taxon>Suessiales</taxon>
        <taxon>Symbiodiniaceae</taxon>
        <taxon>Durusdinium</taxon>
    </lineage>
</organism>
<accession>A0ABP0K7R7</accession>
<proteinExistence type="predicted"/>